<evidence type="ECO:0000313" key="8">
    <source>
        <dbReference type="Proteomes" id="UP000268658"/>
    </source>
</evidence>
<organism evidence="7 8">
    <name type="scientific">Actinomyces viscosus</name>
    <dbReference type="NCBI Taxonomy" id="1656"/>
    <lineage>
        <taxon>Bacteria</taxon>
        <taxon>Bacillati</taxon>
        <taxon>Actinomycetota</taxon>
        <taxon>Actinomycetes</taxon>
        <taxon>Actinomycetales</taxon>
        <taxon>Actinomycetaceae</taxon>
        <taxon>Actinomyces</taxon>
    </lineage>
</organism>
<dbReference type="GO" id="GO:0003677">
    <property type="term" value="F:DNA binding"/>
    <property type="evidence" value="ECO:0007669"/>
    <property type="project" value="UniProtKB-UniRule"/>
</dbReference>
<dbReference type="Pfam" id="PF00440">
    <property type="entry name" value="TetR_N"/>
    <property type="match status" value="1"/>
</dbReference>
<dbReference type="SUPFAM" id="SSF48498">
    <property type="entry name" value="Tetracyclin repressor-like, C-terminal domain"/>
    <property type="match status" value="1"/>
</dbReference>
<protein>
    <submittedName>
        <fullName evidence="7">Uncharacterized HTH-type transcriptional regulator yfiR</fullName>
    </submittedName>
</protein>
<dbReference type="PROSITE" id="PS50977">
    <property type="entry name" value="HTH_TETR_2"/>
    <property type="match status" value="1"/>
</dbReference>
<dbReference type="Pfam" id="PF13977">
    <property type="entry name" value="TetR_C_6"/>
    <property type="match status" value="1"/>
</dbReference>
<gene>
    <name evidence="7" type="primary">yfiR</name>
    <name evidence="7" type="ORF">NCTC10951_02862</name>
</gene>
<keyword evidence="3 5" id="KW-0238">DNA-binding</keyword>
<name>A0A448PQ40_ACTVI</name>
<dbReference type="SUPFAM" id="SSF46689">
    <property type="entry name" value="Homeodomain-like"/>
    <property type="match status" value="1"/>
</dbReference>
<evidence type="ECO:0000256" key="2">
    <source>
        <dbReference type="ARBA" id="ARBA00023015"/>
    </source>
</evidence>
<dbReference type="InterPro" id="IPR039538">
    <property type="entry name" value="BetI_C"/>
</dbReference>
<dbReference type="KEGG" id="avc:NCTC10951_02862"/>
<evidence type="ECO:0000256" key="3">
    <source>
        <dbReference type="ARBA" id="ARBA00023125"/>
    </source>
</evidence>
<evidence type="ECO:0000256" key="1">
    <source>
        <dbReference type="ARBA" id="ARBA00022491"/>
    </source>
</evidence>
<dbReference type="InterPro" id="IPR036271">
    <property type="entry name" value="Tet_transcr_reg_TetR-rel_C_sf"/>
</dbReference>
<evidence type="ECO:0000256" key="5">
    <source>
        <dbReference type="PROSITE-ProRule" id="PRU00335"/>
    </source>
</evidence>
<evidence type="ECO:0000256" key="4">
    <source>
        <dbReference type="ARBA" id="ARBA00023163"/>
    </source>
</evidence>
<proteinExistence type="predicted"/>
<evidence type="ECO:0000313" key="7">
    <source>
        <dbReference type="EMBL" id="VEI18726.1"/>
    </source>
</evidence>
<dbReference type="PANTHER" id="PTHR47506:SF1">
    <property type="entry name" value="HTH-TYPE TRANSCRIPTIONAL REGULATOR YJDC"/>
    <property type="match status" value="1"/>
</dbReference>
<feature type="domain" description="HTH tetR-type" evidence="6">
    <location>
        <begin position="44"/>
        <end position="104"/>
    </location>
</feature>
<keyword evidence="1" id="KW-0678">Repressor</keyword>
<feature type="DNA-binding region" description="H-T-H motif" evidence="5">
    <location>
        <begin position="67"/>
        <end position="86"/>
    </location>
</feature>
<dbReference type="EMBL" id="LR134477">
    <property type="protein sequence ID" value="VEI18726.1"/>
    <property type="molecule type" value="Genomic_DNA"/>
</dbReference>
<sequence>MIVFVYAGKSRDVAMRSQQRSFRFGVFLVAYPGRMPRVTAAHRERQTTRILRAAEECFARSGFQAASMDEIIAAAGMSSSTVYRYFPEGKCSLVREVLARRMGPLVERIKQLAESEEPLDFERSFIETLILLNYERDGDTATAPGAGRQDAADAALTDSDGVGLSSWAPLAYHAWGELTRDPEMRSMAQENYNDIRGGLTRLCRNGQRAGTISGRLSPEHLASLIQKVSFGLIVEQLITGRADVESTAEALGQLLTPEGP</sequence>
<accession>A0A448PQ40</accession>
<keyword evidence="4" id="KW-0804">Transcription</keyword>
<dbReference type="Gene3D" id="1.10.357.10">
    <property type="entry name" value="Tetracycline Repressor, domain 2"/>
    <property type="match status" value="2"/>
</dbReference>
<dbReference type="PANTHER" id="PTHR47506">
    <property type="entry name" value="TRANSCRIPTIONAL REGULATORY PROTEIN"/>
    <property type="match status" value="1"/>
</dbReference>
<dbReference type="InterPro" id="IPR009057">
    <property type="entry name" value="Homeodomain-like_sf"/>
</dbReference>
<dbReference type="Proteomes" id="UP000268658">
    <property type="component" value="Chromosome"/>
</dbReference>
<dbReference type="InterPro" id="IPR001647">
    <property type="entry name" value="HTH_TetR"/>
</dbReference>
<dbReference type="AlphaFoldDB" id="A0A448PQ40"/>
<evidence type="ECO:0000259" key="6">
    <source>
        <dbReference type="PROSITE" id="PS50977"/>
    </source>
</evidence>
<dbReference type="PRINTS" id="PR00455">
    <property type="entry name" value="HTHTETR"/>
</dbReference>
<reference evidence="7 8" key="1">
    <citation type="submission" date="2018-12" db="EMBL/GenBank/DDBJ databases">
        <authorList>
            <consortium name="Pathogen Informatics"/>
        </authorList>
    </citation>
    <scope>NUCLEOTIDE SEQUENCE [LARGE SCALE GENOMIC DNA]</scope>
    <source>
        <strain evidence="7 8">NCTC10951</strain>
    </source>
</reference>
<keyword evidence="2" id="KW-0805">Transcription regulation</keyword>